<organism evidence="2 3">
    <name type="scientific">Malus domestica</name>
    <name type="common">Apple</name>
    <name type="synonym">Pyrus malus</name>
    <dbReference type="NCBI Taxonomy" id="3750"/>
    <lineage>
        <taxon>Eukaryota</taxon>
        <taxon>Viridiplantae</taxon>
        <taxon>Streptophyta</taxon>
        <taxon>Embryophyta</taxon>
        <taxon>Tracheophyta</taxon>
        <taxon>Spermatophyta</taxon>
        <taxon>Magnoliopsida</taxon>
        <taxon>eudicotyledons</taxon>
        <taxon>Gunneridae</taxon>
        <taxon>Pentapetalae</taxon>
        <taxon>rosids</taxon>
        <taxon>fabids</taxon>
        <taxon>Rosales</taxon>
        <taxon>Rosaceae</taxon>
        <taxon>Amygdaloideae</taxon>
        <taxon>Maleae</taxon>
        <taxon>Malus</taxon>
    </lineage>
</organism>
<accession>A0A498I058</accession>
<protein>
    <submittedName>
        <fullName evidence="2">Uncharacterized protein</fullName>
    </submittedName>
</protein>
<keyword evidence="3" id="KW-1185">Reference proteome</keyword>
<name>A0A498I058_MALDO</name>
<dbReference type="AlphaFoldDB" id="A0A498I058"/>
<evidence type="ECO:0000313" key="2">
    <source>
        <dbReference type="EMBL" id="RXH74543.1"/>
    </source>
</evidence>
<evidence type="ECO:0000256" key="1">
    <source>
        <dbReference type="SAM" id="MobiDB-lite"/>
    </source>
</evidence>
<proteinExistence type="predicted"/>
<dbReference type="EMBL" id="RDQH01000341">
    <property type="protein sequence ID" value="RXH74543.1"/>
    <property type="molecule type" value="Genomic_DNA"/>
</dbReference>
<feature type="compositionally biased region" description="Basic and acidic residues" evidence="1">
    <location>
        <begin position="30"/>
        <end position="46"/>
    </location>
</feature>
<dbReference type="Proteomes" id="UP000290289">
    <property type="component" value="Chromosome 15"/>
</dbReference>
<reference evidence="2 3" key="1">
    <citation type="submission" date="2018-10" db="EMBL/GenBank/DDBJ databases">
        <title>A high-quality apple genome assembly.</title>
        <authorList>
            <person name="Hu J."/>
        </authorList>
    </citation>
    <scope>NUCLEOTIDE SEQUENCE [LARGE SCALE GENOMIC DNA]</scope>
    <source>
        <strain evidence="3">cv. HFTH1</strain>
        <tissue evidence="2">Young leaf</tissue>
    </source>
</reference>
<feature type="region of interest" description="Disordered" evidence="1">
    <location>
        <begin position="1"/>
        <end position="46"/>
    </location>
</feature>
<feature type="region of interest" description="Disordered" evidence="1">
    <location>
        <begin position="77"/>
        <end position="97"/>
    </location>
</feature>
<gene>
    <name evidence="2" type="ORF">DVH24_029264</name>
</gene>
<evidence type="ECO:0000313" key="3">
    <source>
        <dbReference type="Proteomes" id="UP000290289"/>
    </source>
</evidence>
<sequence length="97" mass="11020">MLKPRHSINTKLHSSASHCDKLQNSPITKNEQRHGELREKEEQDPHAVRAVRAAELSPPEEPLRLLRLPFQPHPKMSSSFVASTNQLKKGTSCDENF</sequence>
<comment type="caution">
    <text evidence="2">The sequence shown here is derived from an EMBL/GenBank/DDBJ whole genome shotgun (WGS) entry which is preliminary data.</text>
</comment>
<feature type="compositionally biased region" description="Polar residues" evidence="1">
    <location>
        <begin position="9"/>
        <end position="29"/>
    </location>
</feature>